<evidence type="ECO:0000256" key="1">
    <source>
        <dbReference type="SAM" id="Phobius"/>
    </source>
</evidence>
<sequence length="80" mass="8715">EGFIDALPPEWKTQNAISALMLSAILTMLQIDAVAAATISRTTALISLVCALMCLLFGSLYIIRPRRCVKMYKAVGWAVV</sequence>
<reference evidence="2" key="1">
    <citation type="submission" date="2023-03" db="EMBL/GenBank/DDBJ databases">
        <title>Massive genome expansion in bonnet fungi (Mycena s.s.) driven by repeated elements and novel gene families across ecological guilds.</title>
        <authorList>
            <consortium name="Lawrence Berkeley National Laboratory"/>
            <person name="Harder C.B."/>
            <person name="Miyauchi S."/>
            <person name="Viragh M."/>
            <person name="Kuo A."/>
            <person name="Thoen E."/>
            <person name="Andreopoulos B."/>
            <person name="Lu D."/>
            <person name="Skrede I."/>
            <person name="Drula E."/>
            <person name="Henrissat B."/>
            <person name="Morin E."/>
            <person name="Kohler A."/>
            <person name="Barry K."/>
            <person name="LaButti K."/>
            <person name="Morin E."/>
            <person name="Salamov A."/>
            <person name="Lipzen A."/>
            <person name="Mereny Z."/>
            <person name="Hegedus B."/>
            <person name="Baldrian P."/>
            <person name="Stursova M."/>
            <person name="Weitz H."/>
            <person name="Taylor A."/>
            <person name="Grigoriev I.V."/>
            <person name="Nagy L.G."/>
            <person name="Martin F."/>
            <person name="Kauserud H."/>
        </authorList>
    </citation>
    <scope>NUCLEOTIDE SEQUENCE</scope>
    <source>
        <strain evidence="2">CBHHK002</strain>
    </source>
</reference>
<proteinExistence type="predicted"/>
<comment type="caution">
    <text evidence="2">The sequence shown here is derived from an EMBL/GenBank/DDBJ whole genome shotgun (WGS) entry which is preliminary data.</text>
</comment>
<keyword evidence="1" id="KW-0472">Membrane</keyword>
<feature type="transmembrane region" description="Helical" evidence="1">
    <location>
        <begin position="45"/>
        <end position="63"/>
    </location>
</feature>
<evidence type="ECO:0000313" key="2">
    <source>
        <dbReference type="EMBL" id="KAJ7327944.1"/>
    </source>
</evidence>
<keyword evidence="3" id="KW-1185">Reference proteome</keyword>
<feature type="transmembrane region" description="Helical" evidence="1">
    <location>
        <begin position="19"/>
        <end position="39"/>
    </location>
</feature>
<accession>A0AAD6ZKW3</accession>
<keyword evidence="1" id="KW-1133">Transmembrane helix</keyword>
<feature type="non-terminal residue" evidence="2">
    <location>
        <position position="1"/>
    </location>
</feature>
<evidence type="ECO:0000313" key="3">
    <source>
        <dbReference type="Proteomes" id="UP001218218"/>
    </source>
</evidence>
<dbReference type="EMBL" id="JARIHO010000040">
    <property type="protein sequence ID" value="KAJ7327944.1"/>
    <property type="molecule type" value="Genomic_DNA"/>
</dbReference>
<feature type="non-terminal residue" evidence="2">
    <location>
        <position position="80"/>
    </location>
</feature>
<organism evidence="2 3">
    <name type="scientific">Mycena albidolilacea</name>
    <dbReference type="NCBI Taxonomy" id="1033008"/>
    <lineage>
        <taxon>Eukaryota</taxon>
        <taxon>Fungi</taxon>
        <taxon>Dikarya</taxon>
        <taxon>Basidiomycota</taxon>
        <taxon>Agaricomycotina</taxon>
        <taxon>Agaricomycetes</taxon>
        <taxon>Agaricomycetidae</taxon>
        <taxon>Agaricales</taxon>
        <taxon>Marasmiineae</taxon>
        <taxon>Mycenaceae</taxon>
        <taxon>Mycena</taxon>
    </lineage>
</organism>
<name>A0AAD6ZKW3_9AGAR</name>
<dbReference type="AlphaFoldDB" id="A0AAD6ZKW3"/>
<gene>
    <name evidence="2" type="ORF">DFH08DRAFT_624818</name>
</gene>
<keyword evidence="1" id="KW-0812">Transmembrane</keyword>
<dbReference type="Proteomes" id="UP001218218">
    <property type="component" value="Unassembled WGS sequence"/>
</dbReference>
<protein>
    <submittedName>
        <fullName evidence="2">Uncharacterized protein</fullName>
    </submittedName>
</protein>